<evidence type="ECO:0008006" key="12">
    <source>
        <dbReference type="Google" id="ProtNLM"/>
    </source>
</evidence>
<evidence type="ECO:0000313" key="10">
    <source>
        <dbReference type="EMBL" id="GLQ35399.1"/>
    </source>
</evidence>
<accession>A0ABQ5VW36</accession>
<dbReference type="SUPFAM" id="SSF82861">
    <property type="entry name" value="Mechanosensitive channel protein MscS (YggB), transmembrane region"/>
    <property type="match status" value="1"/>
</dbReference>
<dbReference type="Pfam" id="PF21082">
    <property type="entry name" value="MS_channel_3rd"/>
    <property type="match status" value="1"/>
</dbReference>
<keyword evidence="3" id="KW-1003">Cell membrane</keyword>
<dbReference type="InterPro" id="IPR011066">
    <property type="entry name" value="MscS_channel_C_sf"/>
</dbReference>
<evidence type="ECO:0000256" key="3">
    <source>
        <dbReference type="ARBA" id="ARBA00022475"/>
    </source>
</evidence>
<protein>
    <recommendedName>
        <fullName evidence="12">Mechanosensitive ion channel</fullName>
    </recommendedName>
</protein>
<evidence type="ECO:0000256" key="4">
    <source>
        <dbReference type="ARBA" id="ARBA00022692"/>
    </source>
</evidence>
<evidence type="ECO:0000256" key="6">
    <source>
        <dbReference type="ARBA" id="ARBA00023136"/>
    </source>
</evidence>
<dbReference type="Gene3D" id="3.30.70.100">
    <property type="match status" value="1"/>
</dbReference>
<feature type="transmembrane region" description="Helical" evidence="7">
    <location>
        <begin position="105"/>
        <end position="124"/>
    </location>
</feature>
<name>A0ABQ5VW36_9RHOB</name>
<evidence type="ECO:0000256" key="5">
    <source>
        <dbReference type="ARBA" id="ARBA00022989"/>
    </source>
</evidence>
<dbReference type="InterPro" id="IPR023408">
    <property type="entry name" value="MscS_beta-dom_sf"/>
</dbReference>
<proteinExistence type="inferred from homology"/>
<dbReference type="RefSeq" id="WP_284377783.1">
    <property type="nucleotide sequence ID" value="NZ_BSNN01000004.1"/>
</dbReference>
<evidence type="ECO:0000313" key="11">
    <source>
        <dbReference type="Proteomes" id="UP001156694"/>
    </source>
</evidence>
<feature type="transmembrane region" description="Helical" evidence="7">
    <location>
        <begin position="162"/>
        <end position="186"/>
    </location>
</feature>
<dbReference type="EMBL" id="BSNN01000004">
    <property type="protein sequence ID" value="GLQ35399.1"/>
    <property type="molecule type" value="Genomic_DNA"/>
</dbReference>
<keyword evidence="5 7" id="KW-1133">Transmembrane helix</keyword>
<comment type="caution">
    <text evidence="10">The sequence shown here is derived from an EMBL/GenBank/DDBJ whole genome shotgun (WGS) entry which is preliminary data.</text>
</comment>
<feature type="transmembrane region" description="Helical" evidence="7">
    <location>
        <begin position="207"/>
        <end position="227"/>
    </location>
</feature>
<gene>
    <name evidence="10" type="ORF">GCM10007939_16820</name>
</gene>
<keyword evidence="11" id="KW-1185">Reference proteome</keyword>
<keyword evidence="6 7" id="KW-0472">Membrane</keyword>
<dbReference type="InterPro" id="IPR049278">
    <property type="entry name" value="MS_channel_C"/>
</dbReference>
<comment type="subcellular location">
    <subcellularLocation>
        <location evidence="1">Cell membrane</location>
        <topology evidence="1">Multi-pass membrane protein</topology>
    </subcellularLocation>
</comment>
<keyword evidence="4 7" id="KW-0812">Transmembrane</keyword>
<dbReference type="SUPFAM" id="SSF82689">
    <property type="entry name" value="Mechanosensitive channel protein MscS (YggB), C-terminal domain"/>
    <property type="match status" value="1"/>
</dbReference>
<feature type="domain" description="Mechanosensitive ion channel MscS" evidence="8">
    <location>
        <begin position="256"/>
        <end position="322"/>
    </location>
</feature>
<dbReference type="PANTHER" id="PTHR30347:SF1">
    <property type="entry name" value="MECHANOSENSITIVE CHANNEL MSCK"/>
    <property type="match status" value="1"/>
</dbReference>
<dbReference type="InterPro" id="IPR052702">
    <property type="entry name" value="MscS-like_channel"/>
</dbReference>
<evidence type="ECO:0000256" key="7">
    <source>
        <dbReference type="SAM" id="Phobius"/>
    </source>
</evidence>
<feature type="transmembrane region" description="Helical" evidence="7">
    <location>
        <begin position="233"/>
        <end position="253"/>
    </location>
</feature>
<feature type="transmembrane region" description="Helical" evidence="7">
    <location>
        <begin position="15"/>
        <end position="41"/>
    </location>
</feature>
<dbReference type="SUPFAM" id="SSF50182">
    <property type="entry name" value="Sm-like ribonucleoproteins"/>
    <property type="match status" value="1"/>
</dbReference>
<dbReference type="PANTHER" id="PTHR30347">
    <property type="entry name" value="POTASSIUM CHANNEL RELATED"/>
    <property type="match status" value="1"/>
</dbReference>
<sequence length="431" mass="47140">MERYIAYAEAGFDTAISWLLSIAAWGQAAMILIAFGLAFYISKILSRILTPWLTPPESSETLLSKVRVFARQFLPLLLPLLCYAMLGTAEQIAANTFGASEVIGLGKRLCILLATWILATKIIYAPLPRLIAKYALLPIALLYTLGLWPLASEWLINTRVAIGSIGFSLMDVVSGLIFGGFLFWLGSWSNTQSATLIESQKEMKKPVRALASKAAELLIFATCFFLLLNIMGIPLSGLAVFGGAIGLGLGFGLQKIASNFISGIILLLEGQATIGDFVELDGGEAGTIVKMMSRATILETFDGKWIVVPNEDFITTRITNYSDAGSGNRYEANFSVSYDTDINLIPDIIQQAVSAHPDVLQTPEPPDCELRGFGDSGIDFCVEFWVNGIDDGKNKYTSDVLFLIWNALKDNNIEIPYPHQVVEFKQPSKPK</sequence>
<feature type="transmembrane region" description="Helical" evidence="7">
    <location>
        <begin position="73"/>
        <end position="93"/>
    </location>
</feature>
<dbReference type="Gene3D" id="1.10.287.1260">
    <property type="match status" value="1"/>
</dbReference>
<evidence type="ECO:0000256" key="1">
    <source>
        <dbReference type="ARBA" id="ARBA00004651"/>
    </source>
</evidence>
<dbReference type="Proteomes" id="UP001156694">
    <property type="component" value="Unassembled WGS sequence"/>
</dbReference>
<dbReference type="Pfam" id="PF00924">
    <property type="entry name" value="MS_channel_2nd"/>
    <property type="match status" value="1"/>
</dbReference>
<feature type="domain" description="Mechanosensitive ion channel MscS C-terminal" evidence="9">
    <location>
        <begin position="332"/>
        <end position="415"/>
    </location>
</feature>
<evidence type="ECO:0000259" key="9">
    <source>
        <dbReference type="Pfam" id="PF21082"/>
    </source>
</evidence>
<evidence type="ECO:0000259" key="8">
    <source>
        <dbReference type="Pfam" id="PF00924"/>
    </source>
</evidence>
<dbReference type="InterPro" id="IPR010920">
    <property type="entry name" value="LSM_dom_sf"/>
</dbReference>
<dbReference type="InterPro" id="IPR006685">
    <property type="entry name" value="MscS_channel_2nd"/>
</dbReference>
<evidence type="ECO:0000256" key="2">
    <source>
        <dbReference type="ARBA" id="ARBA00008017"/>
    </source>
</evidence>
<organism evidence="10 11">
    <name type="scientific">Amylibacter marinus</name>
    <dbReference type="NCBI Taxonomy" id="1475483"/>
    <lineage>
        <taxon>Bacteria</taxon>
        <taxon>Pseudomonadati</taxon>
        <taxon>Pseudomonadota</taxon>
        <taxon>Alphaproteobacteria</taxon>
        <taxon>Rhodobacterales</taxon>
        <taxon>Paracoccaceae</taxon>
        <taxon>Amylibacter</taxon>
    </lineage>
</organism>
<feature type="transmembrane region" description="Helical" evidence="7">
    <location>
        <begin position="131"/>
        <end position="150"/>
    </location>
</feature>
<comment type="similarity">
    <text evidence="2">Belongs to the MscS (TC 1.A.23) family.</text>
</comment>
<dbReference type="InterPro" id="IPR011014">
    <property type="entry name" value="MscS_channel_TM-2"/>
</dbReference>
<reference evidence="11" key="1">
    <citation type="journal article" date="2019" name="Int. J. Syst. Evol. Microbiol.">
        <title>The Global Catalogue of Microorganisms (GCM) 10K type strain sequencing project: providing services to taxonomists for standard genome sequencing and annotation.</title>
        <authorList>
            <consortium name="The Broad Institute Genomics Platform"/>
            <consortium name="The Broad Institute Genome Sequencing Center for Infectious Disease"/>
            <person name="Wu L."/>
            <person name="Ma J."/>
        </authorList>
    </citation>
    <scope>NUCLEOTIDE SEQUENCE [LARGE SCALE GENOMIC DNA]</scope>
    <source>
        <strain evidence="11">NBRC 110140</strain>
    </source>
</reference>
<dbReference type="Gene3D" id="2.30.30.60">
    <property type="match status" value="1"/>
</dbReference>